<organism evidence="9 10">
    <name type="scientific">Babesia caballi</name>
    <dbReference type="NCBI Taxonomy" id="5871"/>
    <lineage>
        <taxon>Eukaryota</taxon>
        <taxon>Sar</taxon>
        <taxon>Alveolata</taxon>
        <taxon>Apicomplexa</taxon>
        <taxon>Aconoidasida</taxon>
        <taxon>Piroplasmida</taxon>
        <taxon>Babesiidae</taxon>
        <taxon>Babesia</taxon>
    </lineage>
</organism>
<accession>A0AAV4LQD3</accession>
<name>A0AAV4LQD3_BABCB</name>
<evidence type="ECO:0000313" key="10">
    <source>
        <dbReference type="Proteomes" id="UP001497744"/>
    </source>
</evidence>
<dbReference type="Proteomes" id="UP001497744">
    <property type="component" value="Unassembled WGS sequence"/>
</dbReference>
<proteinExistence type="predicted"/>
<evidence type="ECO:0000256" key="5">
    <source>
        <dbReference type="ARBA" id="ARBA00022989"/>
    </source>
</evidence>
<evidence type="ECO:0000256" key="6">
    <source>
        <dbReference type="ARBA" id="ARBA00023136"/>
    </source>
</evidence>
<evidence type="ECO:0000256" key="8">
    <source>
        <dbReference type="SAM" id="Phobius"/>
    </source>
</evidence>
<dbReference type="RefSeq" id="XP_067714521.1">
    <property type="nucleotide sequence ID" value="XM_067858420.1"/>
</dbReference>
<gene>
    <name evidence="9" type="ORF">BcabD6B2_18870</name>
</gene>
<protein>
    <submittedName>
        <fullName evidence="9">Protein tyrosine phosphatase, putative</fullName>
    </submittedName>
</protein>
<sequence>MDENETSGPSRRRVCGVTSEAELQQCGATGPADVDERGAAESQAALLDSEKSAKSRSKTKMEASTSGNNVERELGCSMLFETCRAILLFGIVCVCYVLFQYIQELLMRFPILDEKKFDFPVFLAFLCFATNLVTTCALLGVMQLRMNLQYRRREDPSEERQTVFDMFDRRIMFLGFLAAVSNVVAMLSSHAAVKYVGVPTQIVIKSAKMIPILIGGLLIFKKTYPMYDYVTVCVITLFIFIFNFFKPNARMAGENTTFGLVLCLMSLACDGFTGPIEDRMLALKDLHPFSMLFILNFFGFPFAAAAAFIFEGTEPFCLLRDNPELWKILLLLSVTASVGQVFIVICLKLYGSLYTTLITTIRKIVSSLLSIFMFHHPMSVLQWISMAGTFLTLFARQYFKYQHGLKKKQAAQMVAP</sequence>
<evidence type="ECO:0000256" key="1">
    <source>
        <dbReference type="ARBA" id="ARBA00004477"/>
    </source>
</evidence>
<keyword evidence="5 8" id="KW-1133">Transmembrane helix</keyword>
<keyword evidence="6 8" id="KW-0472">Membrane</keyword>
<feature type="transmembrane region" description="Helical" evidence="8">
    <location>
        <begin position="85"/>
        <end position="102"/>
    </location>
</feature>
<comment type="caution">
    <text evidence="9">The sequence shown here is derived from an EMBL/GenBank/DDBJ whole genome shotgun (WGS) entry which is preliminary data.</text>
</comment>
<feature type="transmembrane region" description="Helical" evidence="8">
    <location>
        <begin position="380"/>
        <end position="399"/>
    </location>
</feature>
<dbReference type="AlphaFoldDB" id="A0AAV4LQD3"/>
<evidence type="ECO:0000256" key="4">
    <source>
        <dbReference type="ARBA" id="ARBA00022824"/>
    </source>
</evidence>
<dbReference type="GO" id="GO:0005459">
    <property type="term" value="F:UDP-galactose transmembrane transporter activity"/>
    <property type="evidence" value="ECO:0007669"/>
    <property type="project" value="TreeGrafter"/>
</dbReference>
<feature type="transmembrane region" description="Helical" evidence="8">
    <location>
        <begin position="227"/>
        <end position="245"/>
    </location>
</feature>
<keyword evidence="3 8" id="KW-0812">Transmembrane</keyword>
<feature type="transmembrane region" description="Helical" evidence="8">
    <location>
        <begin position="122"/>
        <end position="144"/>
    </location>
</feature>
<feature type="transmembrane region" description="Helical" evidence="8">
    <location>
        <begin position="288"/>
        <end position="310"/>
    </location>
</feature>
<dbReference type="GO" id="GO:0005789">
    <property type="term" value="C:endoplasmic reticulum membrane"/>
    <property type="evidence" value="ECO:0007669"/>
    <property type="project" value="UniProtKB-SubCell"/>
</dbReference>
<dbReference type="InterPro" id="IPR013657">
    <property type="entry name" value="SCL35B1-4/HUT1"/>
</dbReference>
<keyword evidence="10" id="KW-1185">Reference proteome</keyword>
<evidence type="ECO:0000256" key="3">
    <source>
        <dbReference type="ARBA" id="ARBA00022692"/>
    </source>
</evidence>
<dbReference type="EMBL" id="BPLF01000002">
    <property type="protein sequence ID" value="GIX62452.1"/>
    <property type="molecule type" value="Genomic_DNA"/>
</dbReference>
<evidence type="ECO:0000313" key="9">
    <source>
        <dbReference type="EMBL" id="GIX62452.1"/>
    </source>
</evidence>
<dbReference type="GeneID" id="94193933"/>
<reference evidence="9 10" key="1">
    <citation type="submission" date="2021-06" db="EMBL/GenBank/DDBJ databases">
        <title>Genome sequence of Babesia caballi.</title>
        <authorList>
            <person name="Yamagishi J."/>
            <person name="Kidaka T."/>
            <person name="Ochi A."/>
        </authorList>
    </citation>
    <scope>NUCLEOTIDE SEQUENCE [LARGE SCALE GENOMIC DNA]</scope>
    <source>
        <strain evidence="9">USDA-D6B2</strain>
    </source>
</reference>
<dbReference type="PANTHER" id="PTHR10778:SF10">
    <property type="entry name" value="SOLUTE CARRIER FAMILY 35 MEMBER B1"/>
    <property type="match status" value="1"/>
</dbReference>
<dbReference type="PANTHER" id="PTHR10778">
    <property type="entry name" value="SOLUTE CARRIER FAMILY 35 MEMBER B"/>
    <property type="match status" value="1"/>
</dbReference>
<dbReference type="GO" id="GO:0005460">
    <property type="term" value="F:UDP-glucose transmembrane transporter activity"/>
    <property type="evidence" value="ECO:0007669"/>
    <property type="project" value="TreeGrafter"/>
</dbReference>
<evidence type="ECO:0000256" key="2">
    <source>
        <dbReference type="ARBA" id="ARBA00022448"/>
    </source>
</evidence>
<feature type="transmembrane region" description="Helical" evidence="8">
    <location>
        <begin position="257"/>
        <end position="276"/>
    </location>
</feature>
<feature type="region of interest" description="Disordered" evidence="7">
    <location>
        <begin position="1"/>
        <end position="64"/>
    </location>
</feature>
<keyword evidence="2" id="KW-0813">Transport</keyword>
<dbReference type="Pfam" id="PF08449">
    <property type="entry name" value="UAA"/>
    <property type="match status" value="1"/>
</dbReference>
<evidence type="ECO:0000256" key="7">
    <source>
        <dbReference type="SAM" id="MobiDB-lite"/>
    </source>
</evidence>
<dbReference type="GO" id="GO:0000139">
    <property type="term" value="C:Golgi membrane"/>
    <property type="evidence" value="ECO:0007669"/>
    <property type="project" value="TreeGrafter"/>
</dbReference>
<feature type="transmembrane region" description="Helical" evidence="8">
    <location>
        <begin position="171"/>
        <end position="190"/>
    </location>
</feature>
<keyword evidence="4" id="KW-0256">Endoplasmic reticulum</keyword>
<comment type="subcellular location">
    <subcellularLocation>
        <location evidence="1">Endoplasmic reticulum membrane</location>
        <topology evidence="1">Multi-pass membrane protein</topology>
    </subcellularLocation>
</comment>
<feature type="transmembrane region" description="Helical" evidence="8">
    <location>
        <begin position="325"/>
        <end position="347"/>
    </location>
</feature>